<keyword evidence="4 10" id="KW-1133">Transmembrane helix</keyword>
<name>F1LHE4_ASCSU</name>
<evidence type="ECO:0000256" key="3">
    <source>
        <dbReference type="ARBA" id="ARBA00022692"/>
    </source>
</evidence>
<dbReference type="InterPro" id="IPR000276">
    <property type="entry name" value="GPCR_Rhodpsn"/>
</dbReference>
<evidence type="ECO:0000313" key="12">
    <source>
        <dbReference type="EMBL" id="ADY49548.1"/>
    </source>
</evidence>
<comment type="similarity">
    <text evidence="9">Belongs to the G-protein coupled receptor 1 family.</text>
</comment>
<organism evidence="12">
    <name type="scientific">Ascaris suum</name>
    <name type="common">Pig roundworm</name>
    <name type="synonym">Ascaris lumbricoides</name>
    <dbReference type="NCBI Taxonomy" id="6253"/>
    <lineage>
        <taxon>Eukaryota</taxon>
        <taxon>Metazoa</taxon>
        <taxon>Ecdysozoa</taxon>
        <taxon>Nematoda</taxon>
        <taxon>Chromadorea</taxon>
        <taxon>Rhabditida</taxon>
        <taxon>Spirurina</taxon>
        <taxon>Ascaridomorpha</taxon>
        <taxon>Ascaridoidea</taxon>
        <taxon>Ascarididae</taxon>
        <taxon>Ascaris</taxon>
    </lineage>
</organism>
<feature type="transmembrane region" description="Helical" evidence="10">
    <location>
        <begin position="12"/>
        <end position="32"/>
    </location>
</feature>
<dbReference type="GO" id="GO:0004930">
    <property type="term" value="F:G protein-coupled receptor activity"/>
    <property type="evidence" value="ECO:0007669"/>
    <property type="project" value="UniProtKB-KW"/>
</dbReference>
<evidence type="ECO:0000256" key="10">
    <source>
        <dbReference type="SAM" id="Phobius"/>
    </source>
</evidence>
<keyword evidence="2" id="KW-1003">Cell membrane</keyword>
<keyword evidence="7 9" id="KW-0675">Receptor</keyword>
<dbReference type="InterPro" id="IPR017452">
    <property type="entry name" value="GPCR_Rhodpsn_7TM"/>
</dbReference>
<keyword evidence="8 9" id="KW-0807">Transducer</keyword>
<dbReference type="PANTHER" id="PTHR24248">
    <property type="entry name" value="ADRENERGIC RECEPTOR-RELATED G-PROTEIN COUPLED RECEPTOR"/>
    <property type="match status" value="1"/>
</dbReference>
<keyword evidence="5 9" id="KW-0297">G-protein coupled receptor</keyword>
<evidence type="ECO:0000256" key="1">
    <source>
        <dbReference type="ARBA" id="ARBA00004651"/>
    </source>
</evidence>
<dbReference type="PANTHER" id="PTHR24248:SF151">
    <property type="entry name" value="TYRAMINE RECEPTOR TYRA-2"/>
    <property type="match status" value="1"/>
</dbReference>
<dbReference type="AlphaFoldDB" id="F1LHE4"/>
<dbReference type="GO" id="GO:0005886">
    <property type="term" value="C:plasma membrane"/>
    <property type="evidence" value="ECO:0007669"/>
    <property type="project" value="UniProtKB-SubCell"/>
</dbReference>
<sequence length="115" mass="13137">MAVHINSLRRFRFCRYILCSTASIWNLSIVGLDRYWAITSPVAYMSKRNKRTAGLMILSVWISSALISLALRRLVGSRSRSVAIWCKLMGLGSAYFSTFLLIQSTARQDHFSSRR</sequence>
<evidence type="ECO:0000256" key="5">
    <source>
        <dbReference type="ARBA" id="ARBA00023040"/>
    </source>
</evidence>
<proteinExistence type="evidence at transcript level"/>
<evidence type="ECO:0000256" key="7">
    <source>
        <dbReference type="ARBA" id="ARBA00023170"/>
    </source>
</evidence>
<reference evidence="12" key="1">
    <citation type="journal article" date="2011" name="Genome Res.">
        <title>Deep small RNA sequencing from the nematode Ascaris reveals conservation, functional diversification, and novel developmental profiles.</title>
        <authorList>
            <person name="Wang J."/>
            <person name="Czech B."/>
            <person name="Crunk A."/>
            <person name="Wallace A."/>
            <person name="Mitreva M."/>
            <person name="Hannon G.J."/>
            <person name="Davis R.E."/>
        </authorList>
    </citation>
    <scope>NUCLEOTIDE SEQUENCE</scope>
</reference>
<dbReference type="PROSITE" id="PS50262">
    <property type="entry name" value="G_PROTEIN_RECEP_F1_2"/>
    <property type="match status" value="1"/>
</dbReference>
<evidence type="ECO:0000256" key="8">
    <source>
        <dbReference type="ARBA" id="ARBA00023224"/>
    </source>
</evidence>
<comment type="subcellular location">
    <subcellularLocation>
        <location evidence="1">Cell membrane</location>
        <topology evidence="1">Multi-pass membrane protein</topology>
    </subcellularLocation>
</comment>
<dbReference type="PRINTS" id="PR00237">
    <property type="entry name" value="GPCRRHODOPSN"/>
</dbReference>
<evidence type="ECO:0000259" key="11">
    <source>
        <dbReference type="PROSITE" id="PS50262"/>
    </source>
</evidence>
<dbReference type="Pfam" id="PF00001">
    <property type="entry name" value="7tm_1"/>
    <property type="match status" value="1"/>
</dbReference>
<evidence type="ECO:0000256" key="4">
    <source>
        <dbReference type="ARBA" id="ARBA00022989"/>
    </source>
</evidence>
<dbReference type="EMBL" id="JI221162">
    <property type="protein sequence ID" value="ADY49548.1"/>
    <property type="molecule type" value="mRNA"/>
</dbReference>
<evidence type="ECO:0000256" key="2">
    <source>
        <dbReference type="ARBA" id="ARBA00022475"/>
    </source>
</evidence>
<feature type="domain" description="G-protein coupled receptors family 1 profile" evidence="11">
    <location>
        <begin position="1"/>
        <end position="69"/>
    </location>
</feature>
<accession>F1LHE4</accession>
<dbReference type="Gene3D" id="1.20.1070.10">
    <property type="entry name" value="Rhodopsin 7-helix transmembrane proteins"/>
    <property type="match status" value="1"/>
</dbReference>
<keyword evidence="6 10" id="KW-0472">Membrane</keyword>
<feature type="transmembrane region" description="Helical" evidence="10">
    <location>
        <begin position="52"/>
        <end position="71"/>
    </location>
</feature>
<feature type="transmembrane region" description="Helical" evidence="10">
    <location>
        <begin position="83"/>
        <end position="102"/>
    </location>
</feature>
<dbReference type="PROSITE" id="PS00237">
    <property type="entry name" value="G_PROTEIN_RECEP_F1_1"/>
    <property type="match status" value="1"/>
</dbReference>
<dbReference type="SUPFAM" id="SSF81321">
    <property type="entry name" value="Family A G protein-coupled receptor-like"/>
    <property type="match status" value="1"/>
</dbReference>
<evidence type="ECO:0000256" key="6">
    <source>
        <dbReference type="ARBA" id="ARBA00023136"/>
    </source>
</evidence>
<keyword evidence="3 9" id="KW-0812">Transmembrane</keyword>
<evidence type="ECO:0000256" key="9">
    <source>
        <dbReference type="RuleBase" id="RU000688"/>
    </source>
</evidence>
<protein>
    <submittedName>
        <fullName evidence="12">Tyramine receptor tyra-2</fullName>
    </submittedName>
</protein>